<proteinExistence type="predicted"/>
<protein>
    <submittedName>
        <fullName evidence="1">Protein bric-a-brac 2</fullName>
    </submittedName>
</protein>
<dbReference type="EMBL" id="JASAOG010000057">
    <property type="protein sequence ID" value="KAK0057093.1"/>
    <property type="molecule type" value="Genomic_DNA"/>
</dbReference>
<dbReference type="Proteomes" id="UP001233172">
    <property type="component" value="Unassembled WGS sequence"/>
</dbReference>
<reference evidence="1" key="2">
    <citation type="submission" date="2023-04" db="EMBL/GenBank/DDBJ databases">
        <authorList>
            <person name="Bu L."/>
            <person name="Lu L."/>
            <person name="Laidemitt M.R."/>
            <person name="Zhang S.M."/>
            <person name="Mutuku M."/>
            <person name="Mkoji G."/>
            <person name="Steinauer M."/>
            <person name="Loker E.S."/>
        </authorList>
    </citation>
    <scope>NUCLEOTIDE SEQUENCE</scope>
    <source>
        <strain evidence="1">KasaAsao</strain>
        <tissue evidence="1">Whole Snail</tissue>
    </source>
</reference>
<dbReference type="AlphaFoldDB" id="A0AAD8FAW1"/>
<name>A0AAD8FAW1_BIOPF</name>
<keyword evidence="2" id="KW-1185">Reference proteome</keyword>
<evidence type="ECO:0000313" key="1">
    <source>
        <dbReference type="EMBL" id="KAK0057093.1"/>
    </source>
</evidence>
<sequence length="105" mass="11955">MGLIGKLLTSPWMKKFYTSPGGQTISHLKGITVLKDVLAQVNHCLEFPFSVFTRRLDFFNESLDVNDIVLETLLLCPQDEEVKSMIKASLSSIAEVINRQHERYL</sequence>
<comment type="caution">
    <text evidence="1">The sequence shown here is derived from an EMBL/GenBank/DDBJ whole genome shotgun (WGS) entry which is preliminary data.</text>
</comment>
<organism evidence="1 2">
    <name type="scientific">Biomphalaria pfeifferi</name>
    <name type="common">Bloodfluke planorb</name>
    <name type="synonym">Freshwater snail</name>
    <dbReference type="NCBI Taxonomy" id="112525"/>
    <lineage>
        <taxon>Eukaryota</taxon>
        <taxon>Metazoa</taxon>
        <taxon>Spiralia</taxon>
        <taxon>Lophotrochozoa</taxon>
        <taxon>Mollusca</taxon>
        <taxon>Gastropoda</taxon>
        <taxon>Heterobranchia</taxon>
        <taxon>Euthyneura</taxon>
        <taxon>Panpulmonata</taxon>
        <taxon>Hygrophila</taxon>
        <taxon>Lymnaeoidea</taxon>
        <taxon>Planorbidae</taxon>
        <taxon>Biomphalaria</taxon>
    </lineage>
</organism>
<gene>
    <name evidence="1" type="ORF">Bpfe_013457</name>
</gene>
<accession>A0AAD8FAW1</accession>
<evidence type="ECO:0000313" key="2">
    <source>
        <dbReference type="Proteomes" id="UP001233172"/>
    </source>
</evidence>
<reference evidence="1" key="1">
    <citation type="journal article" date="2023" name="PLoS Negl. Trop. Dis.">
        <title>A genome sequence for Biomphalaria pfeifferi, the major vector snail for the human-infecting parasite Schistosoma mansoni.</title>
        <authorList>
            <person name="Bu L."/>
            <person name="Lu L."/>
            <person name="Laidemitt M.R."/>
            <person name="Zhang S.M."/>
            <person name="Mutuku M."/>
            <person name="Mkoji G."/>
            <person name="Steinauer M."/>
            <person name="Loker E.S."/>
        </authorList>
    </citation>
    <scope>NUCLEOTIDE SEQUENCE</scope>
    <source>
        <strain evidence="1">KasaAsao</strain>
    </source>
</reference>